<evidence type="ECO:0000313" key="2">
    <source>
        <dbReference type="Proteomes" id="UP000807469"/>
    </source>
</evidence>
<dbReference type="EMBL" id="MU155145">
    <property type="protein sequence ID" value="KAF9484288.1"/>
    <property type="molecule type" value="Genomic_DNA"/>
</dbReference>
<dbReference type="Proteomes" id="UP000807469">
    <property type="component" value="Unassembled WGS sequence"/>
</dbReference>
<evidence type="ECO:0000313" key="1">
    <source>
        <dbReference type="EMBL" id="KAF9484288.1"/>
    </source>
</evidence>
<gene>
    <name evidence="1" type="ORF">BDN70DRAFT_917820</name>
</gene>
<proteinExistence type="predicted"/>
<keyword evidence="2" id="KW-1185">Reference proteome</keyword>
<name>A0A9P5ZBT6_9AGAR</name>
<sequence>MLFRKPAAIERLPAETLVGIFNYLSWREIIAHHIKSKSASTMHTALQHLRGQYLVRSSVASSPCIEVCNWSQSDPLLQIKSYIFYSGSPPTHMVLLPNLKLVIVWYHRLNVYDITHLHSSPFDKIDRECSLRPYWTRFGANSVANVDVSKPYHDLNVTRISIGTRTGIFGLTIPCTNDSEPTYEKISDLELSPVRHSFSGINKIYSHNGSGAANFATYTWPDDCNDKAGSLSTPAASEWREWKSKHRWSTLPYLDERSNRVIALTRKCMTCHTRVLVPTLPKATGYSTINHSMPWPVRCRTGGDCILFQLLYLLRLDAAIG</sequence>
<organism evidence="1 2">
    <name type="scientific">Pholiota conissans</name>
    <dbReference type="NCBI Taxonomy" id="109636"/>
    <lineage>
        <taxon>Eukaryota</taxon>
        <taxon>Fungi</taxon>
        <taxon>Dikarya</taxon>
        <taxon>Basidiomycota</taxon>
        <taxon>Agaricomycotina</taxon>
        <taxon>Agaricomycetes</taxon>
        <taxon>Agaricomycetidae</taxon>
        <taxon>Agaricales</taxon>
        <taxon>Agaricineae</taxon>
        <taxon>Strophariaceae</taxon>
        <taxon>Pholiota</taxon>
    </lineage>
</organism>
<reference evidence="1" key="1">
    <citation type="submission" date="2020-11" db="EMBL/GenBank/DDBJ databases">
        <authorList>
            <consortium name="DOE Joint Genome Institute"/>
            <person name="Ahrendt S."/>
            <person name="Riley R."/>
            <person name="Andreopoulos W."/>
            <person name="Labutti K."/>
            <person name="Pangilinan J."/>
            <person name="Ruiz-Duenas F.J."/>
            <person name="Barrasa J.M."/>
            <person name="Sanchez-Garcia M."/>
            <person name="Camarero S."/>
            <person name="Miyauchi S."/>
            <person name="Serrano A."/>
            <person name="Linde D."/>
            <person name="Babiker R."/>
            <person name="Drula E."/>
            <person name="Ayuso-Fernandez I."/>
            <person name="Pacheco R."/>
            <person name="Padilla G."/>
            <person name="Ferreira P."/>
            <person name="Barriuso J."/>
            <person name="Kellner H."/>
            <person name="Castanera R."/>
            <person name="Alfaro M."/>
            <person name="Ramirez L."/>
            <person name="Pisabarro A.G."/>
            <person name="Kuo A."/>
            <person name="Tritt A."/>
            <person name="Lipzen A."/>
            <person name="He G."/>
            <person name="Yan M."/>
            <person name="Ng V."/>
            <person name="Cullen D."/>
            <person name="Martin F."/>
            <person name="Rosso M.-N."/>
            <person name="Henrissat B."/>
            <person name="Hibbett D."/>
            <person name="Martinez A.T."/>
            <person name="Grigoriev I.V."/>
        </authorList>
    </citation>
    <scope>NUCLEOTIDE SEQUENCE</scope>
    <source>
        <strain evidence="1">CIRM-BRFM 674</strain>
    </source>
</reference>
<accession>A0A9P5ZBT6</accession>
<comment type="caution">
    <text evidence="1">The sequence shown here is derived from an EMBL/GenBank/DDBJ whole genome shotgun (WGS) entry which is preliminary data.</text>
</comment>
<protein>
    <recommendedName>
        <fullName evidence="3">F-box domain-containing protein</fullName>
    </recommendedName>
</protein>
<dbReference type="AlphaFoldDB" id="A0A9P5ZBT6"/>
<evidence type="ECO:0008006" key="3">
    <source>
        <dbReference type="Google" id="ProtNLM"/>
    </source>
</evidence>